<sequence length="344" mass="38445">MTQACPHVSGLADYYNNIERPMTSMEKGYYNIYLRKQGNVPLGWQRSVFEGILIEHFQDAPPTASPPPSTEYGSDTLADLMNLEQALHQRAKKMKATHGGLENKDAARLCASVLSKNILYPHHIPKFKQIRRSCISVPPHSPPHCDHCSSSLNLDTSSGFRCLECSSTFCSACRITHSISKGRVRLLLRKRKDSLPRQTPLIQIDRPVGLYNIGNTCFMNTVLQCLMATKTVEEFFLQKCGHNFASCSQPRCLACSLDRLFLETFASSSGINVLSALQPEPENNCSSTQTPLQLKGFPLIPNEILSTAWSINSMKHLARYAQHDSHEYLQALLHAVGKALRISR</sequence>
<dbReference type="Proteomes" id="UP001162640">
    <property type="component" value="Unassembled WGS sequence"/>
</dbReference>
<organism evidence="2 3">
    <name type="scientific">Triparma laevis f. inornata</name>
    <dbReference type="NCBI Taxonomy" id="1714386"/>
    <lineage>
        <taxon>Eukaryota</taxon>
        <taxon>Sar</taxon>
        <taxon>Stramenopiles</taxon>
        <taxon>Ochrophyta</taxon>
        <taxon>Bolidophyceae</taxon>
        <taxon>Parmales</taxon>
        <taxon>Triparmaceae</taxon>
        <taxon>Triparma</taxon>
    </lineage>
</organism>
<dbReference type="InterPro" id="IPR028889">
    <property type="entry name" value="USP"/>
</dbReference>
<evidence type="ECO:0000259" key="1">
    <source>
        <dbReference type="PROSITE" id="PS50235"/>
    </source>
</evidence>
<dbReference type="PANTHER" id="PTHR24006">
    <property type="entry name" value="UBIQUITIN CARBOXYL-TERMINAL HYDROLASE"/>
    <property type="match status" value="1"/>
</dbReference>
<gene>
    <name evidence="2" type="ORF">TL16_g01737</name>
</gene>
<accession>A0A9W7DTW9</accession>
<dbReference type="InterPro" id="IPR050164">
    <property type="entry name" value="Peptidase_C19"/>
</dbReference>
<evidence type="ECO:0000313" key="3">
    <source>
        <dbReference type="Proteomes" id="UP001162640"/>
    </source>
</evidence>
<dbReference type="SUPFAM" id="SSF54001">
    <property type="entry name" value="Cysteine proteinases"/>
    <property type="match status" value="1"/>
</dbReference>
<dbReference type="PANTHER" id="PTHR24006:SF827">
    <property type="entry name" value="UBIQUITIN CARBOXYL-TERMINAL HYDROLASE 34"/>
    <property type="match status" value="1"/>
</dbReference>
<feature type="domain" description="USP" evidence="1">
    <location>
        <begin position="208"/>
        <end position="344"/>
    </location>
</feature>
<dbReference type="GO" id="GO:0004843">
    <property type="term" value="F:cysteine-type deubiquitinase activity"/>
    <property type="evidence" value="ECO:0007669"/>
    <property type="project" value="InterPro"/>
</dbReference>
<reference evidence="3" key="1">
    <citation type="journal article" date="2023" name="Commun. Biol.">
        <title>Genome analysis of Parmales, the sister group of diatoms, reveals the evolutionary specialization of diatoms from phago-mixotrophs to photoautotrophs.</title>
        <authorList>
            <person name="Ban H."/>
            <person name="Sato S."/>
            <person name="Yoshikawa S."/>
            <person name="Yamada K."/>
            <person name="Nakamura Y."/>
            <person name="Ichinomiya M."/>
            <person name="Sato N."/>
            <person name="Blanc-Mathieu R."/>
            <person name="Endo H."/>
            <person name="Kuwata A."/>
            <person name="Ogata H."/>
        </authorList>
    </citation>
    <scope>NUCLEOTIDE SEQUENCE [LARGE SCALE GENOMIC DNA]</scope>
</reference>
<dbReference type="GO" id="GO:0005634">
    <property type="term" value="C:nucleus"/>
    <property type="evidence" value="ECO:0007669"/>
    <property type="project" value="TreeGrafter"/>
</dbReference>
<dbReference type="InterPro" id="IPR001394">
    <property type="entry name" value="Peptidase_C19_UCH"/>
</dbReference>
<dbReference type="AlphaFoldDB" id="A0A9W7DTW9"/>
<comment type="caution">
    <text evidence="2">The sequence shown here is derived from an EMBL/GenBank/DDBJ whole genome shotgun (WGS) entry which is preliminary data.</text>
</comment>
<dbReference type="Pfam" id="PF00443">
    <property type="entry name" value="UCH"/>
    <property type="match status" value="1"/>
</dbReference>
<dbReference type="EMBL" id="BLQM01000040">
    <property type="protein sequence ID" value="GMH54752.1"/>
    <property type="molecule type" value="Genomic_DNA"/>
</dbReference>
<dbReference type="GO" id="GO:0005829">
    <property type="term" value="C:cytosol"/>
    <property type="evidence" value="ECO:0007669"/>
    <property type="project" value="TreeGrafter"/>
</dbReference>
<dbReference type="PROSITE" id="PS50235">
    <property type="entry name" value="USP_3"/>
    <property type="match status" value="1"/>
</dbReference>
<dbReference type="Gene3D" id="3.90.70.10">
    <property type="entry name" value="Cysteine proteinases"/>
    <property type="match status" value="1"/>
</dbReference>
<name>A0A9W7DTW9_9STRA</name>
<dbReference type="InterPro" id="IPR038765">
    <property type="entry name" value="Papain-like_cys_pep_sf"/>
</dbReference>
<dbReference type="GO" id="GO:0016579">
    <property type="term" value="P:protein deubiquitination"/>
    <property type="evidence" value="ECO:0007669"/>
    <property type="project" value="InterPro"/>
</dbReference>
<evidence type="ECO:0000313" key="2">
    <source>
        <dbReference type="EMBL" id="GMH54752.1"/>
    </source>
</evidence>
<protein>
    <recommendedName>
        <fullName evidence="1">USP domain-containing protein</fullName>
    </recommendedName>
</protein>
<proteinExistence type="predicted"/>